<sequence>MHFAYPPRKSSNPPPFRAAGSGFAVPRRARLRTISLSLLAFIAIVYLLFWPSQKNPYHERQPSGNPPVVMVTVLDHKHYSKEYLDTVKENRQLYAKTHGYKEFTVNAYSYDTQGAPSSWSMLMAMRHALTKYPDCKYVWYLDQDAYIMDISKSLESVVLSNSKLDSLKIKDHPVVPPDSIIKTFGHLRANDIDLILSQDKTGLVHNNIILRNGEWAKFFLETWMDPLYRSYNFQKAERHALEHIVQWHATILAKLALVPQRTFASYLRANMGDPYQDGDFVAMFAGCTATGRESCEAVSSDYLKKWKAKSG</sequence>
<dbReference type="EMBL" id="CDHN01000006">
    <property type="protein sequence ID" value="CEJ94176.1"/>
    <property type="molecule type" value="Genomic_DNA"/>
</dbReference>
<keyword evidence="3" id="KW-0808">Transferase</keyword>
<feature type="transmembrane region" description="Helical" evidence="4">
    <location>
        <begin position="31"/>
        <end position="50"/>
    </location>
</feature>
<dbReference type="PANTHER" id="PTHR31306:SF10">
    <property type="entry name" value="ALPHA-1,6-MANNOSYLTRANSFERASE MNN11-RELATED"/>
    <property type="match status" value="1"/>
</dbReference>
<dbReference type="GO" id="GO:0000009">
    <property type="term" value="F:alpha-1,6-mannosyltransferase activity"/>
    <property type="evidence" value="ECO:0007669"/>
    <property type="project" value="TreeGrafter"/>
</dbReference>
<evidence type="ECO:0000256" key="3">
    <source>
        <dbReference type="ARBA" id="ARBA00022679"/>
    </source>
</evidence>
<evidence type="ECO:0000256" key="1">
    <source>
        <dbReference type="ARBA" id="ARBA00005664"/>
    </source>
</evidence>
<keyword evidence="4" id="KW-0472">Membrane</keyword>
<dbReference type="InterPro" id="IPR029044">
    <property type="entry name" value="Nucleotide-diphossugar_trans"/>
</dbReference>
<dbReference type="InterPro" id="IPR008630">
    <property type="entry name" value="Glyco_trans_34"/>
</dbReference>
<keyword evidence="2" id="KW-0328">Glycosyltransferase</keyword>
<dbReference type="OrthoDB" id="205108at2759"/>
<dbReference type="Pfam" id="PF05637">
    <property type="entry name" value="Glyco_transf_34"/>
    <property type="match status" value="1"/>
</dbReference>
<proteinExistence type="inferred from homology"/>
<reference evidence="5 6" key="1">
    <citation type="journal article" date="2015" name="Genome Announc.">
        <title>Draft Genome Sequence and Gene Annotation of the Entomopathogenic Fungus Verticillium hemipterigenum.</title>
        <authorList>
            <person name="Horn F."/>
            <person name="Habel A."/>
            <person name="Scharf D.H."/>
            <person name="Dworschak J."/>
            <person name="Brakhage A.A."/>
            <person name="Guthke R."/>
            <person name="Hertweck C."/>
            <person name="Linde J."/>
        </authorList>
    </citation>
    <scope>NUCLEOTIDE SEQUENCE [LARGE SCALE GENOMIC DNA]</scope>
</reference>
<dbReference type="FunFam" id="3.90.550.10:FF:000149">
    <property type="entry name" value="Alpha-1,6-mannosyltransferase subunit"/>
    <property type="match status" value="1"/>
</dbReference>
<dbReference type="STRING" id="1531966.A0A0A1TAY8"/>
<keyword evidence="4" id="KW-1133">Transmembrane helix</keyword>
<dbReference type="GO" id="GO:0006487">
    <property type="term" value="P:protein N-linked glycosylation"/>
    <property type="evidence" value="ECO:0007669"/>
    <property type="project" value="TreeGrafter"/>
</dbReference>
<keyword evidence="4" id="KW-0812">Transmembrane</keyword>
<dbReference type="GO" id="GO:0000136">
    <property type="term" value="C:mannan polymerase complex"/>
    <property type="evidence" value="ECO:0007669"/>
    <property type="project" value="TreeGrafter"/>
</dbReference>
<protein>
    <submittedName>
        <fullName evidence="5">Uncharacterized protein</fullName>
    </submittedName>
</protein>
<evidence type="ECO:0000256" key="2">
    <source>
        <dbReference type="ARBA" id="ARBA00022676"/>
    </source>
</evidence>
<dbReference type="Gene3D" id="3.90.550.10">
    <property type="entry name" value="Spore Coat Polysaccharide Biosynthesis Protein SpsA, Chain A"/>
    <property type="match status" value="1"/>
</dbReference>
<dbReference type="Proteomes" id="UP000039046">
    <property type="component" value="Unassembled WGS sequence"/>
</dbReference>
<evidence type="ECO:0000313" key="5">
    <source>
        <dbReference type="EMBL" id="CEJ94176.1"/>
    </source>
</evidence>
<dbReference type="PANTHER" id="PTHR31306">
    <property type="entry name" value="ALPHA-1,6-MANNOSYLTRANSFERASE MNN11-RELATED"/>
    <property type="match status" value="1"/>
</dbReference>
<gene>
    <name evidence="5" type="ORF">VHEMI09724</name>
</gene>
<dbReference type="AlphaFoldDB" id="A0A0A1TAY8"/>
<dbReference type="HOGENOM" id="CLU_021434_2_1_1"/>
<keyword evidence="6" id="KW-1185">Reference proteome</keyword>
<comment type="similarity">
    <text evidence="1">Belongs to the glycosyltransferase 34 family.</text>
</comment>
<accession>A0A0A1TAY8</accession>
<evidence type="ECO:0000313" key="6">
    <source>
        <dbReference type="Proteomes" id="UP000039046"/>
    </source>
</evidence>
<organism evidence="5 6">
    <name type="scientific">[Torrubiella] hemipterigena</name>
    <dbReference type="NCBI Taxonomy" id="1531966"/>
    <lineage>
        <taxon>Eukaryota</taxon>
        <taxon>Fungi</taxon>
        <taxon>Dikarya</taxon>
        <taxon>Ascomycota</taxon>
        <taxon>Pezizomycotina</taxon>
        <taxon>Sordariomycetes</taxon>
        <taxon>Hypocreomycetidae</taxon>
        <taxon>Hypocreales</taxon>
        <taxon>Clavicipitaceae</taxon>
        <taxon>Clavicipitaceae incertae sedis</taxon>
        <taxon>'Torrubiella' clade</taxon>
    </lineage>
</organism>
<name>A0A0A1TAY8_9HYPO</name>
<evidence type="ECO:0000256" key="4">
    <source>
        <dbReference type="SAM" id="Phobius"/>
    </source>
</evidence>